<dbReference type="FunFam" id="1.10.1370.30:FF:000003">
    <property type="entry name" value="Thermostable carboxypeptidase 1"/>
    <property type="match status" value="1"/>
</dbReference>
<keyword evidence="4 8" id="KW-0378">Hydrolase</keyword>
<evidence type="ECO:0000256" key="5">
    <source>
        <dbReference type="ARBA" id="ARBA00023049"/>
    </source>
</evidence>
<keyword evidence="3 8" id="KW-0479">Metal-binding</keyword>
<evidence type="ECO:0000256" key="4">
    <source>
        <dbReference type="ARBA" id="ARBA00022801"/>
    </source>
</evidence>
<evidence type="ECO:0000313" key="12">
    <source>
        <dbReference type="Proteomes" id="UP000076335"/>
    </source>
</evidence>
<dbReference type="OrthoDB" id="9772308at2"/>
<organism evidence="11 12">
    <name type="scientific">Thalassospira lucentensis</name>
    <dbReference type="NCBI Taxonomy" id="168935"/>
    <lineage>
        <taxon>Bacteria</taxon>
        <taxon>Pseudomonadati</taxon>
        <taxon>Pseudomonadota</taxon>
        <taxon>Alphaproteobacteria</taxon>
        <taxon>Rhodospirillales</taxon>
        <taxon>Thalassospiraceae</taxon>
        <taxon>Thalassospira</taxon>
    </lineage>
</organism>
<evidence type="ECO:0000256" key="1">
    <source>
        <dbReference type="ARBA" id="ARBA00022645"/>
    </source>
</evidence>
<accession>A0A154LB25</accession>
<keyword evidence="9" id="KW-0862">Zinc</keyword>
<evidence type="ECO:0000256" key="9">
    <source>
        <dbReference type="PIRSR" id="PIRSR006615-1"/>
    </source>
</evidence>
<evidence type="ECO:0000256" key="8">
    <source>
        <dbReference type="PIRNR" id="PIRNR006615"/>
    </source>
</evidence>
<comment type="function">
    <text evidence="8">Broad specificity carboxypetidase that releases amino acids sequentially from the C-terminus, including neutral, aromatic, polar and basic residues.</text>
</comment>
<evidence type="ECO:0000256" key="3">
    <source>
        <dbReference type="ARBA" id="ARBA00022723"/>
    </source>
</evidence>
<dbReference type="RefSeq" id="WP_062948356.1">
    <property type="nucleotide sequence ID" value="NZ_LPVY01000002.1"/>
</dbReference>
<dbReference type="Gene3D" id="1.10.1370.30">
    <property type="match status" value="1"/>
</dbReference>
<dbReference type="SUPFAM" id="SSF55486">
    <property type="entry name" value="Metalloproteases ('zincins'), catalytic domain"/>
    <property type="match status" value="1"/>
</dbReference>
<proteinExistence type="inferred from homology"/>
<dbReference type="PRINTS" id="PR00998">
    <property type="entry name" value="CRBOXYPTASET"/>
</dbReference>
<dbReference type="GO" id="GO:0008270">
    <property type="term" value="F:zinc ion binding"/>
    <property type="evidence" value="ECO:0007669"/>
    <property type="project" value="UniProtKB-ARBA"/>
</dbReference>
<dbReference type="PANTHER" id="PTHR34217">
    <property type="entry name" value="METAL-DEPENDENT CARBOXYPEPTIDASE"/>
    <property type="match status" value="1"/>
</dbReference>
<dbReference type="Pfam" id="PF02074">
    <property type="entry name" value="Peptidase_M32"/>
    <property type="match status" value="1"/>
</dbReference>
<gene>
    <name evidence="11" type="ORF">AUP42_10060</name>
</gene>
<keyword evidence="5 8" id="KW-0482">Metalloprotease</keyword>
<name>A0A154LB25_9PROT</name>
<feature type="binding site" evidence="9">
    <location>
        <position position="267"/>
    </location>
    <ligand>
        <name>Zn(2+)</name>
        <dbReference type="ChEBI" id="CHEBI:29105"/>
        <note>catalytic</note>
    </ligand>
</feature>
<dbReference type="EC" id="3.4.17.19" evidence="8"/>
<reference evidence="11 12" key="1">
    <citation type="submission" date="2015-12" db="EMBL/GenBank/DDBJ databases">
        <title>Genome sequence of Thalassospira lucentensis MCCC 1A02072.</title>
        <authorList>
            <person name="Lu L."/>
            <person name="Lai Q."/>
            <person name="Shao Z."/>
            <person name="Qian P."/>
        </authorList>
    </citation>
    <scope>NUCLEOTIDE SEQUENCE [LARGE SCALE GENOMIC DNA]</scope>
    <source>
        <strain evidence="11 12">MCCC 1A02072</strain>
    </source>
</reference>
<dbReference type="InterPro" id="IPR001333">
    <property type="entry name" value="Peptidase_M32_Taq"/>
</dbReference>
<comment type="similarity">
    <text evidence="7 8">Belongs to the peptidase M32 family.</text>
</comment>
<comment type="catalytic activity">
    <reaction evidence="6 8">
        <text>Release of a C-terminal amino acid with broad specificity, except for -Pro.</text>
        <dbReference type="EC" id="3.4.17.19"/>
    </reaction>
</comment>
<feature type="binding site" evidence="9">
    <location>
        <position position="263"/>
    </location>
    <ligand>
        <name>Zn(2+)</name>
        <dbReference type="ChEBI" id="CHEBI:29105"/>
        <note>catalytic</note>
    </ligand>
</feature>
<evidence type="ECO:0000313" key="11">
    <source>
        <dbReference type="EMBL" id="KZB69213.1"/>
    </source>
</evidence>
<dbReference type="GO" id="GO:0004181">
    <property type="term" value="F:metallocarboxypeptidase activity"/>
    <property type="evidence" value="ECO:0007669"/>
    <property type="project" value="UniProtKB-UniRule"/>
</dbReference>
<dbReference type="PIRSF" id="PIRSF006615">
    <property type="entry name" value="Zn_crbxpep_Taq"/>
    <property type="match status" value="1"/>
</dbReference>
<comment type="cofactor">
    <cofactor evidence="9">
        <name>Zn(2+)</name>
        <dbReference type="ChEBI" id="CHEBI:29105"/>
    </cofactor>
    <text evidence="9">Binds 1 zinc ion per subunit.</text>
</comment>
<feature type="binding site" evidence="9">
    <location>
        <position position="293"/>
    </location>
    <ligand>
        <name>Zn(2+)</name>
        <dbReference type="ChEBI" id="CHEBI:29105"/>
        <note>catalytic</note>
    </ligand>
</feature>
<dbReference type="PANTHER" id="PTHR34217:SF1">
    <property type="entry name" value="CARBOXYPEPTIDASE 1"/>
    <property type="match status" value="1"/>
</dbReference>
<protein>
    <recommendedName>
        <fullName evidence="8">Metal-dependent carboxypeptidase</fullName>
        <ecNumber evidence="8">3.4.17.19</ecNumber>
    </recommendedName>
</protein>
<keyword evidence="2 8" id="KW-0645">Protease</keyword>
<feature type="active site" description="Proton donor/acceptor" evidence="10">
    <location>
        <position position="264"/>
    </location>
</feature>
<dbReference type="GO" id="GO:0006508">
    <property type="term" value="P:proteolysis"/>
    <property type="evidence" value="ECO:0007669"/>
    <property type="project" value="UniProtKB-UniRule"/>
</dbReference>
<dbReference type="AlphaFoldDB" id="A0A154LB25"/>
<keyword evidence="1 8" id="KW-0121">Carboxypeptidase</keyword>
<dbReference type="PROSITE" id="PS52034">
    <property type="entry name" value="PEPTIDASE_M32"/>
    <property type="match status" value="1"/>
</dbReference>
<dbReference type="EMBL" id="LPVY01000002">
    <property type="protein sequence ID" value="KZB69213.1"/>
    <property type="molecule type" value="Genomic_DNA"/>
</dbReference>
<comment type="caution">
    <text evidence="11">The sequence shown here is derived from an EMBL/GenBank/DDBJ whole genome shotgun (WGS) entry which is preliminary data.</text>
</comment>
<sequence length="495" mass="54087">MTDAYKSLEARFRRINVLSDIGGMLHWDMAAMMPNGGANARSEQLATLDVMANELINAPDMGDLIEVAGGENLDAWQKANLAEMKRNWVHGTAVPSDLVEKMSLAATSCEVAWRGARADNDFAGLLPKLQTVLDLSIEAGKAKAEALGTSVYDALLDQYDPMMRSDRIDSLFAELEAFLPSFTAQVIERQKSEEAPISPTGPFPIPVQNKVGLDLMKAVGFDFEHGRLDISHHPFCGGIPDDVRITTRYDENDFTSAIMGVLHETGHAMYERGLPGAWRNQPVGKARGMTMHESQSLLVEMQASRSEEFLTYAGPVFKAAFGGDDGAWTASNLHRLYTRVEPGLIRVDADEVTYPAHVILRYRLERALIEGDMKLADLPGAWNEMMGKLLGITPPDDKDGCMQDIHWPSGAWGYFPTYTLGAMAAAQIFAAAKKARPEIPAALSRGDFSPLMGWLGENIHGKASSKSTDEILIEATGQPLGVAAFKAHMENRYGG</sequence>
<evidence type="ECO:0000256" key="2">
    <source>
        <dbReference type="ARBA" id="ARBA00022670"/>
    </source>
</evidence>
<dbReference type="Proteomes" id="UP000076335">
    <property type="component" value="Unassembled WGS sequence"/>
</dbReference>
<evidence type="ECO:0000256" key="6">
    <source>
        <dbReference type="ARBA" id="ARBA00052755"/>
    </source>
</evidence>
<dbReference type="CDD" id="cd06460">
    <property type="entry name" value="M32_Taq"/>
    <property type="match status" value="1"/>
</dbReference>
<evidence type="ECO:0000256" key="7">
    <source>
        <dbReference type="ARBA" id="ARBA00061580"/>
    </source>
</evidence>
<evidence type="ECO:0000256" key="10">
    <source>
        <dbReference type="PIRSR" id="PIRSR006615-2"/>
    </source>
</evidence>